<dbReference type="EMBL" id="JAAFYZ010000338">
    <property type="protein sequence ID" value="MBS2554230.1"/>
    <property type="molecule type" value="Genomic_DNA"/>
</dbReference>
<name>A0ABS5L7N8_9ACTN</name>
<dbReference type="Proteomes" id="UP000730482">
    <property type="component" value="Unassembled WGS sequence"/>
</dbReference>
<evidence type="ECO:0000313" key="1">
    <source>
        <dbReference type="EMBL" id="MBS2554230.1"/>
    </source>
</evidence>
<protein>
    <recommendedName>
        <fullName evidence="3">MerR family transcriptional regulator</fullName>
    </recommendedName>
</protein>
<comment type="caution">
    <text evidence="1">The sequence shown here is derived from an EMBL/GenBank/DDBJ whole genome shotgun (WGS) entry which is preliminary data.</text>
</comment>
<sequence>MEPKGLPAVAAGPEAGTIDDLVADAANAGYRVTPRTVHDWVAKGLIDRPERRRAGRSGSLKALYSGEQRLLFLHLLSARSEQLTVHDLAGVVIGVWHSLDDCVPTRQALRALRTWVGDPRSSKSEARRLARMHTKPFTEDPRLGTAHDRRELLRVVSDVFYTGRIDVDLLKEKARPIFEPREKYISIVHSRDETVVPDVETLVALLETITRAGQSVSDGTVTETCLDQARILLRYGAESVGMADLLTVLGLFALHPEALDPSLSSLDEPPCEVHTISVF</sequence>
<evidence type="ECO:0000313" key="2">
    <source>
        <dbReference type="Proteomes" id="UP000730482"/>
    </source>
</evidence>
<proteinExistence type="predicted"/>
<gene>
    <name evidence="1" type="ORF">KGQ19_45990</name>
</gene>
<accession>A0ABS5L7N8</accession>
<keyword evidence="2" id="KW-1185">Reference proteome</keyword>
<dbReference type="RefSeq" id="WP_212021494.1">
    <property type="nucleotide sequence ID" value="NZ_JAAFYZ010000338.1"/>
</dbReference>
<reference evidence="1 2" key="1">
    <citation type="submission" date="2020-02" db="EMBL/GenBank/DDBJ databases">
        <title>Acidophilic actinobacteria isolated from forest soil.</title>
        <authorList>
            <person name="Golinska P."/>
        </authorList>
    </citation>
    <scope>NUCLEOTIDE SEQUENCE [LARGE SCALE GENOMIC DNA]</scope>
    <source>
        <strain evidence="1 2">NL8</strain>
    </source>
</reference>
<evidence type="ECO:0008006" key="3">
    <source>
        <dbReference type="Google" id="ProtNLM"/>
    </source>
</evidence>
<organism evidence="1 2">
    <name type="scientific">Catenulispora pinistramenti</name>
    <dbReference type="NCBI Taxonomy" id="2705254"/>
    <lineage>
        <taxon>Bacteria</taxon>
        <taxon>Bacillati</taxon>
        <taxon>Actinomycetota</taxon>
        <taxon>Actinomycetes</taxon>
        <taxon>Catenulisporales</taxon>
        <taxon>Catenulisporaceae</taxon>
        <taxon>Catenulispora</taxon>
    </lineage>
</organism>